<dbReference type="OrthoDB" id="48317at2759"/>
<name>A0A9X0AAQ6_9HELO</name>
<keyword evidence="2" id="KW-0560">Oxidoreductase</keyword>
<keyword evidence="5" id="KW-1185">Reference proteome</keyword>
<dbReference type="Pfam" id="PF08240">
    <property type="entry name" value="ADH_N"/>
    <property type="match status" value="1"/>
</dbReference>
<dbReference type="InterPro" id="IPR047122">
    <property type="entry name" value="Trans-enoyl_RdTase-like"/>
</dbReference>
<dbReference type="InterPro" id="IPR013149">
    <property type="entry name" value="ADH-like_C"/>
</dbReference>
<dbReference type="SUPFAM" id="SSF51735">
    <property type="entry name" value="NAD(P)-binding Rossmann-fold domains"/>
    <property type="match status" value="1"/>
</dbReference>
<dbReference type="SMART" id="SM00829">
    <property type="entry name" value="PKS_ER"/>
    <property type="match status" value="1"/>
</dbReference>
<evidence type="ECO:0000313" key="4">
    <source>
        <dbReference type="EMBL" id="KAJ8058974.1"/>
    </source>
</evidence>
<dbReference type="CDD" id="cd08249">
    <property type="entry name" value="enoyl_reductase_like"/>
    <property type="match status" value="1"/>
</dbReference>
<evidence type="ECO:0000256" key="2">
    <source>
        <dbReference type="ARBA" id="ARBA00023002"/>
    </source>
</evidence>
<protein>
    <recommendedName>
        <fullName evidence="3">Enoyl reductase (ER) domain-containing protein</fullName>
    </recommendedName>
</protein>
<evidence type="ECO:0000256" key="1">
    <source>
        <dbReference type="ARBA" id="ARBA00008072"/>
    </source>
</evidence>
<reference evidence="4" key="1">
    <citation type="submission" date="2022-11" db="EMBL/GenBank/DDBJ databases">
        <title>Genome Resource of Sclerotinia nivalis Strain SnTB1, a Plant Pathogen Isolated from American Ginseng.</title>
        <authorList>
            <person name="Fan S."/>
        </authorList>
    </citation>
    <scope>NUCLEOTIDE SEQUENCE</scope>
    <source>
        <strain evidence="4">SnTB1</strain>
    </source>
</reference>
<gene>
    <name evidence="4" type="ORF">OCU04_011958</name>
</gene>
<dbReference type="EMBL" id="JAPEIS010000015">
    <property type="protein sequence ID" value="KAJ8058974.1"/>
    <property type="molecule type" value="Genomic_DNA"/>
</dbReference>
<dbReference type="GO" id="GO:0016651">
    <property type="term" value="F:oxidoreductase activity, acting on NAD(P)H"/>
    <property type="evidence" value="ECO:0007669"/>
    <property type="project" value="InterPro"/>
</dbReference>
<evidence type="ECO:0000259" key="3">
    <source>
        <dbReference type="SMART" id="SM00829"/>
    </source>
</evidence>
<dbReference type="Proteomes" id="UP001152300">
    <property type="component" value="Unassembled WGS sequence"/>
</dbReference>
<feature type="domain" description="Enoyl reductase (ER)" evidence="3">
    <location>
        <begin position="16"/>
        <end position="335"/>
    </location>
</feature>
<comment type="caution">
    <text evidence="4">The sequence shown here is derived from an EMBL/GenBank/DDBJ whole genome shotgun (WGS) entry which is preliminary data.</text>
</comment>
<dbReference type="InterPro" id="IPR013154">
    <property type="entry name" value="ADH-like_N"/>
</dbReference>
<dbReference type="Gene3D" id="3.40.50.720">
    <property type="entry name" value="NAD(P)-binding Rossmann-like Domain"/>
    <property type="match status" value="1"/>
</dbReference>
<dbReference type="PANTHER" id="PTHR45348:SF2">
    <property type="entry name" value="ZINC-TYPE ALCOHOL DEHYDROGENASE-LIKE PROTEIN C2E1P3.01"/>
    <property type="match status" value="1"/>
</dbReference>
<comment type="similarity">
    <text evidence="1">Belongs to the zinc-containing alcohol dehydrogenase family.</text>
</comment>
<dbReference type="InterPro" id="IPR036291">
    <property type="entry name" value="NAD(P)-bd_dom_sf"/>
</dbReference>
<dbReference type="SUPFAM" id="SSF50129">
    <property type="entry name" value="GroES-like"/>
    <property type="match status" value="1"/>
</dbReference>
<dbReference type="InterPro" id="IPR020843">
    <property type="entry name" value="ER"/>
</dbReference>
<accession>A0A9X0AAQ6</accession>
<dbReference type="AlphaFoldDB" id="A0A9X0AAQ6"/>
<dbReference type="Gene3D" id="3.90.180.10">
    <property type="entry name" value="Medium-chain alcohol dehydrogenases, catalytic domain"/>
    <property type="match status" value="1"/>
</dbReference>
<dbReference type="InterPro" id="IPR011032">
    <property type="entry name" value="GroES-like_sf"/>
</dbReference>
<dbReference type="PANTHER" id="PTHR45348">
    <property type="entry name" value="HYPOTHETICAL OXIDOREDUCTASE (EUROFUNG)"/>
    <property type="match status" value="1"/>
</dbReference>
<dbReference type="Pfam" id="PF00107">
    <property type="entry name" value="ADH_zinc_N"/>
    <property type="match status" value="1"/>
</dbReference>
<sequence>MSPIINNQAAWMPAEKARMEVGPGPIPNPSENEVVIEVAYAAVNPSDWKLQDIPYYSMPYPWIVGADVSGTIVQLGSAVTRFQIGQRVLGQCDGMLTRIVQNTGFQRYATCRELLVSVVPDDIPLASAAVLPLDTSSASAGLFKILGLPLPVLEPVPTGKKILIWGGSSSCGASAIQLAVAAGYTVVTTAGAQNHNFVKSLGATHIFDHKSPTVIQDILAILQKGDAVFDCISEASTQNICAKISHHIDASKFACLLPPLPNEYDVEPILVNGLDVALVDLDIGDAVWRKYLPAALAKGKFLAKPDPEVLQGGLERVQDGLDILRKGVSAKKIVIEVAKKA</sequence>
<proteinExistence type="inferred from homology"/>
<organism evidence="4 5">
    <name type="scientific">Sclerotinia nivalis</name>
    <dbReference type="NCBI Taxonomy" id="352851"/>
    <lineage>
        <taxon>Eukaryota</taxon>
        <taxon>Fungi</taxon>
        <taxon>Dikarya</taxon>
        <taxon>Ascomycota</taxon>
        <taxon>Pezizomycotina</taxon>
        <taxon>Leotiomycetes</taxon>
        <taxon>Helotiales</taxon>
        <taxon>Sclerotiniaceae</taxon>
        <taxon>Sclerotinia</taxon>
    </lineage>
</organism>
<evidence type="ECO:0000313" key="5">
    <source>
        <dbReference type="Proteomes" id="UP001152300"/>
    </source>
</evidence>